<evidence type="ECO:0000256" key="11">
    <source>
        <dbReference type="ARBA" id="ARBA00023136"/>
    </source>
</evidence>
<keyword evidence="5 17" id="KW-0812">Transmembrane</keyword>
<feature type="transmembrane region" description="Helical" evidence="17">
    <location>
        <begin position="6"/>
        <end position="26"/>
    </location>
</feature>
<keyword evidence="20" id="KW-1185">Reference proteome</keyword>
<dbReference type="SUPFAM" id="SSF56112">
    <property type="entry name" value="Protein kinase-like (PK-like)"/>
    <property type="match status" value="1"/>
</dbReference>
<keyword evidence="4" id="KW-0808">Transferase</keyword>
<comment type="catalytic activity">
    <reaction evidence="14">
        <text>L-seryl-[protein] + ATP = O-phospho-L-seryl-[protein] + ADP + H(+)</text>
        <dbReference type="Rhea" id="RHEA:17989"/>
        <dbReference type="Rhea" id="RHEA-COMP:9863"/>
        <dbReference type="Rhea" id="RHEA-COMP:11604"/>
        <dbReference type="ChEBI" id="CHEBI:15378"/>
        <dbReference type="ChEBI" id="CHEBI:29999"/>
        <dbReference type="ChEBI" id="CHEBI:30616"/>
        <dbReference type="ChEBI" id="CHEBI:83421"/>
        <dbReference type="ChEBI" id="CHEBI:456216"/>
        <dbReference type="EC" id="2.7.11.1"/>
    </reaction>
</comment>
<evidence type="ECO:0000256" key="6">
    <source>
        <dbReference type="ARBA" id="ARBA00022729"/>
    </source>
</evidence>
<dbReference type="InterPro" id="IPR008271">
    <property type="entry name" value="Ser/Thr_kinase_AS"/>
</dbReference>
<dbReference type="OrthoDB" id="4062651at2759"/>
<evidence type="ECO:0000256" key="4">
    <source>
        <dbReference type="ARBA" id="ARBA00022679"/>
    </source>
</evidence>
<comment type="catalytic activity">
    <reaction evidence="13">
        <text>L-threonyl-[protein] + ATP = O-phospho-L-threonyl-[protein] + ADP + H(+)</text>
        <dbReference type="Rhea" id="RHEA:46608"/>
        <dbReference type="Rhea" id="RHEA-COMP:11060"/>
        <dbReference type="Rhea" id="RHEA-COMP:11605"/>
        <dbReference type="ChEBI" id="CHEBI:15378"/>
        <dbReference type="ChEBI" id="CHEBI:30013"/>
        <dbReference type="ChEBI" id="CHEBI:30616"/>
        <dbReference type="ChEBI" id="CHEBI:61977"/>
        <dbReference type="ChEBI" id="CHEBI:456216"/>
        <dbReference type="EC" id="2.7.11.1"/>
    </reaction>
</comment>
<evidence type="ECO:0000256" key="14">
    <source>
        <dbReference type="ARBA" id="ARBA00048679"/>
    </source>
</evidence>
<dbReference type="SMART" id="SM00220">
    <property type="entry name" value="S_TKc"/>
    <property type="match status" value="1"/>
</dbReference>
<accession>A0A6G1D1H2</accession>
<dbReference type="PANTHER" id="PTHR27009">
    <property type="entry name" value="RUST RESISTANCE KINASE LR10-RELATED"/>
    <property type="match status" value="1"/>
</dbReference>
<feature type="domain" description="Protein kinase" evidence="18">
    <location>
        <begin position="84"/>
        <end position="386"/>
    </location>
</feature>
<evidence type="ECO:0000256" key="5">
    <source>
        <dbReference type="ARBA" id="ARBA00022692"/>
    </source>
</evidence>
<evidence type="ECO:0000256" key="15">
    <source>
        <dbReference type="PROSITE-ProRule" id="PRU10141"/>
    </source>
</evidence>
<keyword evidence="11 17" id="KW-0472">Membrane</keyword>
<evidence type="ECO:0000256" key="1">
    <source>
        <dbReference type="ARBA" id="ARBA00004479"/>
    </source>
</evidence>
<dbReference type="InterPro" id="IPR000719">
    <property type="entry name" value="Prot_kinase_dom"/>
</dbReference>
<keyword evidence="12" id="KW-0325">Glycoprotein</keyword>
<dbReference type="Proteomes" id="UP000479710">
    <property type="component" value="Unassembled WGS sequence"/>
</dbReference>
<dbReference type="GO" id="GO:0004674">
    <property type="term" value="F:protein serine/threonine kinase activity"/>
    <property type="evidence" value="ECO:0007669"/>
    <property type="project" value="UniProtKB-KW"/>
</dbReference>
<evidence type="ECO:0000256" key="17">
    <source>
        <dbReference type="SAM" id="Phobius"/>
    </source>
</evidence>
<comment type="subcellular location">
    <subcellularLocation>
        <location evidence="1">Membrane</location>
        <topology evidence="1">Single-pass type I membrane protein</topology>
    </subcellularLocation>
</comment>
<dbReference type="FunFam" id="1.10.510.10:FF:001023">
    <property type="entry name" value="Os07g0541700 protein"/>
    <property type="match status" value="1"/>
</dbReference>
<dbReference type="GO" id="GO:0005524">
    <property type="term" value="F:ATP binding"/>
    <property type="evidence" value="ECO:0007669"/>
    <property type="project" value="UniProtKB-UniRule"/>
</dbReference>
<evidence type="ECO:0000256" key="10">
    <source>
        <dbReference type="ARBA" id="ARBA00022989"/>
    </source>
</evidence>
<keyword evidence="6" id="KW-0732">Signal</keyword>
<reference evidence="19 20" key="1">
    <citation type="submission" date="2019-11" db="EMBL/GenBank/DDBJ databases">
        <title>Whole genome sequence of Oryza granulata.</title>
        <authorList>
            <person name="Li W."/>
        </authorList>
    </citation>
    <scope>NUCLEOTIDE SEQUENCE [LARGE SCALE GENOMIC DNA]</scope>
    <source>
        <strain evidence="20">cv. Menghai</strain>
        <tissue evidence="19">Leaf</tissue>
    </source>
</reference>
<evidence type="ECO:0000256" key="9">
    <source>
        <dbReference type="ARBA" id="ARBA00022840"/>
    </source>
</evidence>
<dbReference type="Gene3D" id="3.30.200.20">
    <property type="entry name" value="Phosphorylase Kinase, domain 1"/>
    <property type="match status" value="1"/>
</dbReference>
<proteinExistence type="inferred from homology"/>
<dbReference type="InterPro" id="IPR045874">
    <property type="entry name" value="LRK10/LRL21-25-like"/>
</dbReference>
<evidence type="ECO:0000256" key="8">
    <source>
        <dbReference type="ARBA" id="ARBA00022777"/>
    </source>
</evidence>
<evidence type="ECO:0000259" key="18">
    <source>
        <dbReference type="PROSITE" id="PS50011"/>
    </source>
</evidence>
<keyword evidence="10 17" id="KW-1133">Transmembrane helix</keyword>
<feature type="binding site" evidence="15">
    <location>
        <position position="112"/>
    </location>
    <ligand>
        <name>ATP</name>
        <dbReference type="ChEBI" id="CHEBI:30616"/>
    </ligand>
</feature>
<protein>
    <recommendedName>
        <fullName evidence="2">non-specific serine/threonine protein kinase</fullName>
        <ecNumber evidence="2">2.7.11.1</ecNumber>
    </recommendedName>
</protein>
<keyword evidence="8" id="KW-0418">Kinase</keyword>
<dbReference type="Pfam" id="PF07714">
    <property type="entry name" value="PK_Tyr_Ser-Thr"/>
    <property type="match status" value="1"/>
</dbReference>
<evidence type="ECO:0000256" key="7">
    <source>
        <dbReference type="ARBA" id="ARBA00022741"/>
    </source>
</evidence>
<name>A0A6G1D1H2_9ORYZ</name>
<dbReference type="PROSITE" id="PS00108">
    <property type="entry name" value="PROTEIN_KINASE_ST"/>
    <property type="match status" value="1"/>
</dbReference>
<comment type="caution">
    <text evidence="19">The sequence shown here is derived from an EMBL/GenBank/DDBJ whole genome shotgun (WGS) entry which is preliminary data.</text>
</comment>
<evidence type="ECO:0000256" key="13">
    <source>
        <dbReference type="ARBA" id="ARBA00047899"/>
    </source>
</evidence>
<gene>
    <name evidence="19" type="ORF">E2562_007381</name>
</gene>
<organism evidence="19 20">
    <name type="scientific">Oryza meyeriana var. granulata</name>
    <dbReference type="NCBI Taxonomy" id="110450"/>
    <lineage>
        <taxon>Eukaryota</taxon>
        <taxon>Viridiplantae</taxon>
        <taxon>Streptophyta</taxon>
        <taxon>Embryophyta</taxon>
        <taxon>Tracheophyta</taxon>
        <taxon>Spermatophyta</taxon>
        <taxon>Magnoliopsida</taxon>
        <taxon>Liliopsida</taxon>
        <taxon>Poales</taxon>
        <taxon>Poaceae</taxon>
        <taxon>BOP clade</taxon>
        <taxon>Oryzoideae</taxon>
        <taxon>Oryzeae</taxon>
        <taxon>Oryzinae</taxon>
        <taxon>Oryza</taxon>
        <taxon>Oryza meyeriana</taxon>
    </lineage>
</organism>
<dbReference type="CDD" id="cd14066">
    <property type="entry name" value="STKc_IRAK"/>
    <property type="match status" value="1"/>
</dbReference>
<dbReference type="PROSITE" id="PS00107">
    <property type="entry name" value="PROTEIN_KINASE_ATP"/>
    <property type="match status" value="1"/>
</dbReference>
<evidence type="ECO:0000313" key="19">
    <source>
        <dbReference type="EMBL" id="KAF0905593.1"/>
    </source>
</evidence>
<dbReference type="Gene3D" id="1.10.510.10">
    <property type="entry name" value="Transferase(Phosphotransferase) domain 1"/>
    <property type="match status" value="1"/>
</dbReference>
<evidence type="ECO:0000256" key="12">
    <source>
        <dbReference type="ARBA" id="ARBA00023180"/>
    </source>
</evidence>
<keyword evidence="9 15" id="KW-0067">ATP-binding</keyword>
<dbReference type="GO" id="GO:0016020">
    <property type="term" value="C:membrane"/>
    <property type="evidence" value="ECO:0007669"/>
    <property type="project" value="UniProtKB-SubCell"/>
</dbReference>
<dbReference type="InterPro" id="IPR001245">
    <property type="entry name" value="Ser-Thr/Tyr_kinase_cat_dom"/>
</dbReference>
<dbReference type="InterPro" id="IPR017441">
    <property type="entry name" value="Protein_kinase_ATP_BS"/>
</dbReference>
<sequence length="424" mass="46265">MASAAAAAIGTIIFIVLFAGWLVYVYRRTEGCATAVAAEIKATAHYAVVPDHAIRNETVEKFLWEMAHEKPIRFTPQQLAGFTRDYSARLGAGGFGTVYRGALPNGLAVAVKVLHGGIDRRSEEEQFMAEVGTIGRTHHINLVRLFGFCFDAAVRALVYEYMGNGALDAYLFDRSCAVGVPALRAIAVGVARGLRYLHEECEHKIVHYDIKPSNVLLDGGMTPKVADFGLARLVNRADTHVSVSGMRGTPGYAAPEMWMQSGVTEKCDVYSFGMLLFEIAGRRRNFDEAAPENEQWFPMVAWTKYERGDLIDAVVNPSGEICSSSDGEAVATVAVDEQQCKEAVERMYQVAFWCVQQRPETRPPMGAVVKMLEGEMDVLPPVNPFLHLMAAPTPVPNPWVTTASSGNNALESLVSRGSDGIVSL</sequence>
<keyword evidence="7 15" id="KW-0547">Nucleotide-binding</keyword>
<evidence type="ECO:0000256" key="16">
    <source>
        <dbReference type="RuleBase" id="RU000304"/>
    </source>
</evidence>
<dbReference type="FunFam" id="3.30.200.20:FF:000178">
    <property type="entry name" value="serine/threonine-protein kinase PBS1-like"/>
    <property type="match status" value="1"/>
</dbReference>
<evidence type="ECO:0000256" key="2">
    <source>
        <dbReference type="ARBA" id="ARBA00012513"/>
    </source>
</evidence>
<dbReference type="EMBL" id="SPHZ02000007">
    <property type="protein sequence ID" value="KAF0905593.1"/>
    <property type="molecule type" value="Genomic_DNA"/>
</dbReference>
<keyword evidence="3 16" id="KW-0723">Serine/threonine-protein kinase</keyword>
<comment type="similarity">
    <text evidence="16">Belongs to the protein kinase superfamily.</text>
</comment>
<evidence type="ECO:0000313" key="20">
    <source>
        <dbReference type="Proteomes" id="UP000479710"/>
    </source>
</evidence>
<dbReference type="AlphaFoldDB" id="A0A6G1D1H2"/>
<evidence type="ECO:0000256" key="3">
    <source>
        <dbReference type="ARBA" id="ARBA00022527"/>
    </source>
</evidence>
<dbReference type="PROSITE" id="PS50011">
    <property type="entry name" value="PROTEIN_KINASE_DOM"/>
    <property type="match status" value="1"/>
</dbReference>
<dbReference type="EC" id="2.7.11.1" evidence="2"/>
<dbReference type="InterPro" id="IPR011009">
    <property type="entry name" value="Kinase-like_dom_sf"/>
</dbReference>